<dbReference type="InterPro" id="IPR013830">
    <property type="entry name" value="SGNH_hydro"/>
</dbReference>
<keyword evidence="1" id="KW-0732">Signal</keyword>
<dbReference type="AlphaFoldDB" id="B9L4V0"/>
<dbReference type="Proteomes" id="UP000000447">
    <property type="component" value="Plasmid unnamed"/>
</dbReference>
<proteinExistence type="predicted"/>
<feature type="signal peptide" evidence="1">
    <location>
        <begin position="1"/>
        <end position="25"/>
    </location>
</feature>
<dbReference type="InterPro" id="IPR051532">
    <property type="entry name" value="Ester_Hydrolysis_Enzymes"/>
</dbReference>
<feature type="domain" description="SGNH hydrolase-type esterase" evidence="2">
    <location>
        <begin position="33"/>
        <end position="227"/>
    </location>
</feature>
<sequence>MLSGIRRLVLVGMVILAAVPFGSAAAPPSACLAVGDSLAAGVGSTLPRERSAAALLCEWASTYWGEKSELVSLAVPGERTESFLRGGQAERLRQTVARLRAEGRAIRFVLISLGGNDLLQLRAADEVEREEQLAAFEANYAEAMRVIRSAVGDVPLLALTLYDPTEGDARAPRSDSWWIAQFDRAIRAGAESVGALVVDLDKEFRGRTGEWTWWPVDIHPTNAGYAAIARAAWRALAWDRQAPQVVIERPEAGSRVERRFLTVRARISDLGGIERVGLWVDGQEIGTLDPLPGADEWITLWETPWPLPGPPLRLEVRAVDRAGNEGRAAVELVRP</sequence>
<dbReference type="Pfam" id="PF13472">
    <property type="entry name" value="Lipase_GDSL_2"/>
    <property type="match status" value="1"/>
</dbReference>
<dbReference type="GO" id="GO:0004622">
    <property type="term" value="F:phosphatidylcholine lysophospholipase activity"/>
    <property type="evidence" value="ECO:0007669"/>
    <property type="project" value="TreeGrafter"/>
</dbReference>
<protein>
    <submittedName>
        <fullName evidence="3">Lipolytic enzyme, G-D-S-L</fullName>
    </submittedName>
</protein>
<evidence type="ECO:0000259" key="2">
    <source>
        <dbReference type="Pfam" id="PF13472"/>
    </source>
</evidence>
<keyword evidence="4" id="KW-1185">Reference proteome</keyword>
<geneLocation type="plasmid" evidence="4">
    <name>Tros</name>
</geneLocation>
<dbReference type="InterPro" id="IPR036514">
    <property type="entry name" value="SGNH_hydro_sf"/>
</dbReference>
<reference evidence="3 4" key="1">
    <citation type="journal article" date="2009" name="PLoS ONE">
        <title>Complete genome sequence of the aerobic CO-oxidizing thermophile Thermomicrobium roseum.</title>
        <authorList>
            <person name="Wu D."/>
            <person name="Raymond J."/>
            <person name="Wu M."/>
            <person name="Chatterji S."/>
            <person name="Ren Q."/>
            <person name="Graham J.E."/>
            <person name="Bryant D.A."/>
            <person name="Robb F."/>
            <person name="Colman A."/>
            <person name="Tallon L.J."/>
            <person name="Badger J.H."/>
            <person name="Madupu R."/>
            <person name="Ward N.L."/>
            <person name="Eisen J.A."/>
        </authorList>
    </citation>
    <scope>NUCLEOTIDE SEQUENCE [LARGE SCALE GENOMIC DNA]</scope>
    <source>
        <strain evidence="4">ATCC 27502 / DSM 5159 / P-2</strain>
        <plasmid evidence="3">unnamed</plasmid>
    </source>
</reference>
<dbReference type="Gene3D" id="3.40.50.1110">
    <property type="entry name" value="SGNH hydrolase"/>
    <property type="match status" value="1"/>
</dbReference>
<dbReference type="EMBL" id="CP001276">
    <property type="protein sequence ID" value="ACM07307.1"/>
    <property type="molecule type" value="Genomic_DNA"/>
</dbReference>
<organism evidence="3 4">
    <name type="scientific">Thermomicrobium roseum (strain ATCC 27502 / DSM 5159 / P-2)</name>
    <dbReference type="NCBI Taxonomy" id="309801"/>
    <lineage>
        <taxon>Bacteria</taxon>
        <taxon>Pseudomonadati</taxon>
        <taxon>Thermomicrobiota</taxon>
        <taxon>Thermomicrobia</taxon>
        <taxon>Thermomicrobiales</taxon>
        <taxon>Thermomicrobiaceae</taxon>
        <taxon>Thermomicrobium</taxon>
    </lineage>
</organism>
<evidence type="ECO:0000313" key="4">
    <source>
        <dbReference type="Proteomes" id="UP000000447"/>
    </source>
</evidence>
<name>B9L4V0_THERP</name>
<dbReference type="PANTHER" id="PTHR30383">
    <property type="entry name" value="THIOESTERASE 1/PROTEASE 1/LYSOPHOSPHOLIPASE L1"/>
    <property type="match status" value="1"/>
</dbReference>
<evidence type="ECO:0000256" key="1">
    <source>
        <dbReference type="SAM" id="SignalP"/>
    </source>
</evidence>
<dbReference type="InterPro" id="IPR013783">
    <property type="entry name" value="Ig-like_fold"/>
</dbReference>
<dbReference type="CDD" id="cd00229">
    <property type="entry name" value="SGNH_hydrolase"/>
    <property type="match status" value="1"/>
</dbReference>
<evidence type="ECO:0000313" key="3">
    <source>
        <dbReference type="EMBL" id="ACM07307.1"/>
    </source>
</evidence>
<dbReference type="SUPFAM" id="SSF52266">
    <property type="entry name" value="SGNH hydrolase"/>
    <property type="match status" value="1"/>
</dbReference>
<gene>
    <name evidence="3" type="ordered locus">trd_A0814</name>
</gene>
<dbReference type="eggNOG" id="COG2755">
    <property type="taxonomic scope" value="Bacteria"/>
</dbReference>
<dbReference type="RefSeq" id="WP_012643294.1">
    <property type="nucleotide sequence ID" value="NC_011961.1"/>
</dbReference>
<dbReference type="Pfam" id="PF17957">
    <property type="entry name" value="Big_7"/>
    <property type="match status" value="1"/>
</dbReference>
<feature type="chain" id="PRO_5002888461" evidence="1">
    <location>
        <begin position="26"/>
        <end position="335"/>
    </location>
</feature>
<dbReference type="PANTHER" id="PTHR30383:SF5">
    <property type="entry name" value="SGNH HYDROLASE-TYPE ESTERASE DOMAIN-CONTAINING PROTEIN"/>
    <property type="match status" value="1"/>
</dbReference>
<dbReference type="KEGG" id="tro:trd_A0814"/>
<dbReference type="HOGENOM" id="CLU_828841_0_0_0"/>
<keyword evidence="3" id="KW-0614">Plasmid</keyword>
<dbReference type="Gene3D" id="2.60.40.10">
    <property type="entry name" value="Immunoglobulins"/>
    <property type="match status" value="1"/>
</dbReference>
<accession>B9L4V0</accession>